<dbReference type="InterPro" id="IPR019734">
    <property type="entry name" value="TPR_rpt"/>
</dbReference>
<dbReference type="SMART" id="SM00028">
    <property type="entry name" value="TPR"/>
    <property type="match status" value="2"/>
</dbReference>
<protein>
    <submittedName>
        <fullName evidence="5">CheY chemotaxis protein or a CheY-like REC (Receiver) domain</fullName>
    </submittedName>
</protein>
<keyword evidence="6" id="KW-1185">Reference proteome</keyword>
<dbReference type="PROSITE" id="PS50005">
    <property type="entry name" value="TPR"/>
    <property type="match status" value="1"/>
</dbReference>
<name>A0A1N6DIW8_9BACT</name>
<gene>
    <name evidence="5" type="ORF">SAMN02745161_0189</name>
</gene>
<evidence type="ECO:0000313" key="6">
    <source>
        <dbReference type="Proteomes" id="UP000184694"/>
    </source>
</evidence>
<dbReference type="STRING" id="1121457.SAMN02745161_0189"/>
<keyword evidence="2" id="KW-0802">TPR repeat</keyword>
<reference evidence="6" key="1">
    <citation type="submission" date="2016-11" db="EMBL/GenBank/DDBJ databases">
        <authorList>
            <person name="Varghese N."/>
            <person name="Submissions S."/>
        </authorList>
    </citation>
    <scope>NUCLEOTIDE SEQUENCE [LARGE SCALE GENOMIC DNA]</scope>
    <source>
        <strain evidence="6">DSM 17456</strain>
    </source>
</reference>
<dbReference type="InterPro" id="IPR011006">
    <property type="entry name" value="CheY-like_superfamily"/>
</dbReference>
<dbReference type="Gene3D" id="3.40.50.2300">
    <property type="match status" value="1"/>
</dbReference>
<evidence type="ECO:0000256" key="3">
    <source>
        <dbReference type="SAM" id="MobiDB-lite"/>
    </source>
</evidence>
<dbReference type="Proteomes" id="UP000184694">
    <property type="component" value="Unassembled WGS sequence"/>
</dbReference>
<dbReference type="EMBL" id="FSRG01000003">
    <property type="protein sequence ID" value="SIN70666.1"/>
    <property type="molecule type" value="Genomic_DNA"/>
</dbReference>
<comment type="caution">
    <text evidence="1">Lacks conserved residue(s) required for the propagation of feature annotation.</text>
</comment>
<dbReference type="Gene3D" id="1.25.40.10">
    <property type="entry name" value="Tetratricopeptide repeat domain"/>
    <property type="match status" value="1"/>
</dbReference>
<dbReference type="OrthoDB" id="5469454at2"/>
<evidence type="ECO:0000256" key="2">
    <source>
        <dbReference type="PROSITE-ProRule" id="PRU00339"/>
    </source>
</evidence>
<dbReference type="Pfam" id="PF13432">
    <property type="entry name" value="TPR_16"/>
    <property type="match status" value="1"/>
</dbReference>
<dbReference type="AlphaFoldDB" id="A0A1N6DIW8"/>
<dbReference type="SUPFAM" id="SSF48452">
    <property type="entry name" value="TPR-like"/>
    <property type="match status" value="1"/>
</dbReference>
<evidence type="ECO:0000313" key="5">
    <source>
        <dbReference type="EMBL" id="SIN70666.1"/>
    </source>
</evidence>
<feature type="region of interest" description="Disordered" evidence="3">
    <location>
        <begin position="143"/>
        <end position="163"/>
    </location>
</feature>
<organism evidence="5 6">
    <name type="scientific">Halodesulfovibrio marinisediminis DSM 17456</name>
    <dbReference type="NCBI Taxonomy" id="1121457"/>
    <lineage>
        <taxon>Bacteria</taxon>
        <taxon>Pseudomonadati</taxon>
        <taxon>Thermodesulfobacteriota</taxon>
        <taxon>Desulfovibrionia</taxon>
        <taxon>Desulfovibrionales</taxon>
        <taxon>Desulfovibrionaceae</taxon>
        <taxon>Halodesulfovibrio</taxon>
    </lineage>
</organism>
<accession>A0A1N6DIW8</accession>
<proteinExistence type="predicted"/>
<sequence length="371" mass="41009">MSTPKKPEHALIINGNSAEAALDRKMLFRIGIRSALIVDSVSGTFRSLSKAQSGEIESFDLIICGAQMKDGDAQYLIDKLKSIRAQIAIPVLAVATSPTKDFVMRTLTLGYSSFLARPYTMDGLVQQVIHAVRNTYGAAIPAASQPSGDAKAAQNPLEPEPDTAETLCERGKKLLKNHHWDSALETFSQAIALNPRHGAAYVGRAKAWKGKRDTEQYVQELNTAGDIFMAQHDYEGASNALKPLYDSFEKENPLYTTAKSLLQEGDFENAASAYLHGEKLSPGVHLHQQISRACMFTRAPQHAAKNICKKIYEQGHEEKAKLLYKRIVGAPARRHPSRPKKVKWLDSYPALSEVVSVAKYSYQTYQALQHP</sequence>
<dbReference type="PROSITE" id="PS50110">
    <property type="entry name" value="RESPONSE_REGULATORY"/>
    <property type="match status" value="1"/>
</dbReference>
<feature type="domain" description="Response regulatory" evidence="4">
    <location>
        <begin position="9"/>
        <end position="132"/>
    </location>
</feature>
<dbReference type="SUPFAM" id="SSF52172">
    <property type="entry name" value="CheY-like"/>
    <property type="match status" value="1"/>
</dbReference>
<dbReference type="InterPro" id="IPR001789">
    <property type="entry name" value="Sig_transdc_resp-reg_receiver"/>
</dbReference>
<feature type="repeat" description="TPR" evidence="2">
    <location>
        <begin position="164"/>
        <end position="197"/>
    </location>
</feature>
<dbReference type="RefSeq" id="WP_074215095.1">
    <property type="nucleotide sequence ID" value="NZ_FSRG01000003.1"/>
</dbReference>
<evidence type="ECO:0000259" key="4">
    <source>
        <dbReference type="PROSITE" id="PS50110"/>
    </source>
</evidence>
<dbReference type="GO" id="GO:0000160">
    <property type="term" value="P:phosphorelay signal transduction system"/>
    <property type="evidence" value="ECO:0007669"/>
    <property type="project" value="InterPro"/>
</dbReference>
<dbReference type="InterPro" id="IPR011990">
    <property type="entry name" value="TPR-like_helical_dom_sf"/>
</dbReference>
<evidence type="ECO:0000256" key="1">
    <source>
        <dbReference type="PROSITE-ProRule" id="PRU00169"/>
    </source>
</evidence>